<name>A0A2H0V680_9BACT</name>
<dbReference type="InterPro" id="IPR035923">
    <property type="entry name" value="TT1751-like_sf"/>
</dbReference>
<dbReference type="PIRSF" id="PIRSF021774">
    <property type="entry name" value="UCP021774"/>
    <property type="match status" value="1"/>
</dbReference>
<protein>
    <recommendedName>
        <fullName evidence="1">DUF302 domain-containing protein</fullName>
    </recommendedName>
</protein>
<dbReference type="EMBL" id="PFAP01000003">
    <property type="protein sequence ID" value="PIR94571.1"/>
    <property type="molecule type" value="Genomic_DNA"/>
</dbReference>
<proteinExistence type="predicted"/>
<organism evidence="2 3">
    <name type="scientific">Candidatus Falkowbacteria bacterium CG10_big_fil_rev_8_21_14_0_10_39_11</name>
    <dbReference type="NCBI Taxonomy" id="1974565"/>
    <lineage>
        <taxon>Bacteria</taxon>
        <taxon>Candidatus Falkowiibacteriota</taxon>
    </lineage>
</organism>
<dbReference type="CDD" id="cd14797">
    <property type="entry name" value="DUF302"/>
    <property type="match status" value="1"/>
</dbReference>
<dbReference type="PANTHER" id="PTHR38342:SF1">
    <property type="entry name" value="SLR5037 PROTEIN"/>
    <property type="match status" value="1"/>
</dbReference>
<evidence type="ECO:0000313" key="2">
    <source>
        <dbReference type="EMBL" id="PIR94571.1"/>
    </source>
</evidence>
<evidence type="ECO:0000259" key="1">
    <source>
        <dbReference type="Pfam" id="PF03625"/>
    </source>
</evidence>
<dbReference type="Gene3D" id="3.30.310.70">
    <property type="entry name" value="TT1751-like domain"/>
    <property type="match status" value="1"/>
</dbReference>
<dbReference type="Pfam" id="PF03625">
    <property type="entry name" value="DUF302"/>
    <property type="match status" value="1"/>
</dbReference>
<feature type="domain" description="DUF302" evidence="1">
    <location>
        <begin position="35"/>
        <end position="95"/>
    </location>
</feature>
<dbReference type="SUPFAM" id="SSF103247">
    <property type="entry name" value="TT1751-like"/>
    <property type="match status" value="1"/>
</dbReference>
<dbReference type="Proteomes" id="UP000229901">
    <property type="component" value="Unassembled WGS sequence"/>
</dbReference>
<accession>A0A2H0V680</accession>
<evidence type="ECO:0000313" key="3">
    <source>
        <dbReference type="Proteomes" id="UP000229901"/>
    </source>
</evidence>
<dbReference type="PANTHER" id="PTHR38342">
    <property type="entry name" value="SLR5037 PROTEIN"/>
    <property type="match status" value="1"/>
</dbReference>
<dbReference type="InterPro" id="IPR005180">
    <property type="entry name" value="DUF302"/>
</dbReference>
<dbReference type="AlphaFoldDB" id="A0A2H0V680"/>
<reference evidence="3" key="1">
    <citation type="submission" date="2017-09" db="EMBL/GenBank/DDBJ databases">
        <title>Depth-based differentiation of microbial function through sediment-hosted aquifers and enrichment of novel symbionts in the deep terrestrial subsurface.</title>
        <authorList>
            <person name="Probst A.J."/>
            <person name="Ladd B."/>
            <person name="Jarett J.K."/>
            <person name="Geller-Mcgrath D.E."/>
            <person name="Sieber C.M.K."/>
            <person name="Emerson J.B."/>
            <person name="Anantharaman K."/>
            <person name="Thomas B.C."/>
            <person name="Malmstrom R."/>
            <person name="Stieglmeier M."/>
            <person name="Klingl A."/>
            <person name="Woyke T."/>
            <person name="Ryan C.M."/>
            <person name="Banfield J.F."/>
        </authorList>
    </citation>
    <scope>NUCLEOTIDE SEQUENCE [LARGE SCALE GENOMIC DNA]</scope>
</reference>
<comment type="caution">
    <text evidence="2">The sequence shown here is derived from an EMBL/GenBank/DDBJ whole genome shotgun (WGS) entry which is preliminary data.</text>
</comment>
<gene>
    <name evidence="2" type="ORF">COT97_00655</name>
</gene>
<sequence length="127" mass="14049">MTYGYKKQLNISFEEAVTMVKKSLPQQGFGVLTELDVKATLKQKLSVDFDNYVILGACNPPLAYQALHAERDIGLFLPCNIVIYEQDNTVWVSAIIPTVAMSSVQNDSLGPVAMEAEIKLKNVIDNL</sequence>
<dbReference type="InterPro" id="IPR016796">
    <property type="entry name" value="UCP021774"/>
</dbReference>